<reference evidence="29 31" key="1">
    <citation type="journal article" date="2008" name="Science">
        <title>The Physcomitrella genome reveals evolutionary insights into the conquest of land by plants.</title>
        <authorList>
            <person name="Rensing S."/>
            <person name="Lang D."/>
            <person name="Zimmer A."/>
            <person name="Terry A."/>
            <person name="Salamov A."/>
            <person name="Shapiro H."/>
            <person name="Nishiyama T."/>
            <person name="Perroud P.-F."/>
            <person name="Lindquist E."/>
            <person name="Kamisugi Y."/>
            <person name="Tanahashi T."/>
            <person name="Sakakibara K."/>
            <person name="Fujita T."/>
            <person name="Oishi K."/>
            <person name="Shin-I T."/>
            <person name="Kuroki Y."/>
            <person name="Toyoda A."/>
            <person name="Suzuki Y."/>
            <person name="Hashimoto A."/>
            <person name="Yamaguchi K."/>
            <person name="Sugano A."/>
            <person name="Kohara Y."/>
            <person name="Fujiyama A."/>
            <person name="Anterola A."/>
            <person name="Aoki S."/>
            <person name="Ashton N."/>
            <person name="Barbazuk W.B."/>
            <person name="Barker E."/>
            <person name="Bennetzen J."/>
            <person name="Bezanilla M."/>
            <person name="Blankenship R."/>
            <person name="Cho S.H."/>
            <person name="Dutcher S."/>
            <person name="Estelle M."/>
            <person name="Fawcett J.A."/>
            <person name="Gundlach H."/>
            <person name="Hanada K."/>
            <person name="Heyl A."/>
            <person name="Hicks K.A."/>
            <person name="Hugh J."/>
            <person name="Lohr M."/>
            <person name="Mayer K."/>
            <person name="Melkozernov A."/>
            <person name="Murata T."/>
            <person name="Nelson D."/>
            <person name="Pils B."/>
            <person name="Prigge M."/>
            <person name="Reiss B."/>
            <person name="Renner T."/>
            <person name="Rombauts S."/>
            <person name="Rushton P."/>
            <person name="Sanderfoot A."/>
            <person name="Schween G."/>
            <person name="Shiu S.-H."/>
            <person name="Stueber K."/>
            <person name="Theodoulou F.L."/>
            <person name="Tu H."/>
            <person name="Van de Peer Y."/>
            <person name="Verrier P.J."/>
            <person name="Waters E."/>
            <person name="Wood A."/>
            <person name="Yang L."/>
            <person name="Cove D."/>
            <person name="Cuming A."/>
            <person name="Hasebe M."/>
            <person name="Lucas S."/>
            <person name="Mishler D.B."/>
            <person name="Reski R."/>
            <person name="Grigoriev I."/>
            <person name="Quatrano R.S."/>
            <person name="Boore J.L."/>
        </authorList>
    </citation>
    <scope>NUCLEOTIDE SEQUENCE [LARGE SCALE GENOMIC DNA]</scope>
    <source>
        <strain evidence="30 31">cv. Gransden 2004</strain>
    </source>
</reference>
<dbReference type="FunFam" id="1.10.1060.10:FF:000009">
    <property type="entry name" value="Glutamate synthase 1 [NADH] chloroplastic"/>
    <property type="match status" value="1"/>
</dbReference>
<keyword evidence="10" id="KW-0285">Flavoprotein</keyword>
<comment type="pathway">
    <text evidence="5">Nitrogen metabolism.</text>
</comment>
<dbReference type="SUPFAM" id="SSF46548">
    <property type="entry name" value="alpha-helical ferredoxin"/>
    <property type="match status" value="1"/>
</dbReference>
<dbReference type="EnsemblPlants" id="Pp3c10_8200V3.1">
    <property type="protein sequence ID" value="Pp3c10_8200V3.1"/>
    <property type="gene ID" value="Pp3c10_8200"/>
</dbReference>
<dbReference type="STRING" id="3218.A0A2K1JY69"/>
<evidence type="ECO:0000256" key="18">
    <source>
        <dbReference type="ARBA" id="ARBA00023004"/>
    </source>
</evidence>
<dbReference type="InterPro" id="IPR029055">
    <property type="entry name" value="Ntn_hydrolases_N"/>
</dbReference>
<accession>A0A2K1JY69</accession>
<evidence type="ECO:0000256" key="12">
    <source>
        <dbReference type="ARBA" id="ARBA00022643"/>
    </source>
</evidence>
<dbReference type="InterPro" id="IPR036188">
    <property type="entry name" value="FAD/NAD-bd_sf"/>
</dbReference>
<reference evidence="29 31" key="2">
    <citation type="journal article" date="2018" name="Plant J.">
        <title>The Physcomitrella patens chromosome-scale assembly reveals moss genome structure and evolution.</title>
        <authorList>
            <person name="Lang D."/>
            <person name="Ullrich K.K."/>
            <person name="Murat F."/>
            <person name="Fuchs J."/>
            <person name="Jenkins J."/>
            <person name="Haas F.B."/>
            <person name="Piednoel M."/>
            <person name="Gundlach H."/>
            <person name="Van Bel M."/>
            <person name="Meyberg R."/>
            <person name="Vives C."/>
            <person name="Morata J."/>
            <person name="Symeonidi A."/>
            <person name="Hiss M."/>
            <person name="Muchero W."/>
            <person name="Kamisugi Y."/>
            <person name="Saleh O."/>
            <person name="Blanc G."/>
            <person name="Decker E.L."/>
            <person name="van Gessel N."/>
            <person name="Grimwood J."/>
            <person name="Hayes R.D."/>
            <person name="Graham S.W."/>
            <person name="Gunter L.E."/>
            <person name="McDaniel S.F."/>
            <person name="Hoernstein S.N.W."/>
            <person name="Larsson A."/>
            <person name="Li F.W."/>
            <person name="Perroud P.F."/>
            <person name="Phillips J."/>
            <person name="Ranjan P."/>
            <person name="Rokshar D.S."/>
            <person name="Rothfels C.J."/>
            <person name="Schneider L."/>
            <person name="Shu S."/>
            <person name="Stevenson D.W."/>
            <person name="Thummler F."/>
            <person name="Tillich M."/>
            <person name="Villarreal Aguilar J.C."/>
            <person name="Widiez T."/>
            <person name="Wong G.K."/>
            <person name="Wymore A."/>
            <person name="Zhang Y."/>
            <person name="Zimmer A.D."/>
            <person name="Quatrano R.S."/>
            <person name="Mayer K.F.X."/>
            <person name="Goodstein D."/>
            <person name="Casacuberta J.M."/>
            <person name="Vandepoele K."/>
            <person name="Reski R."/>
            <person name="Cuming A.C."/>
            <person name="Tuskan G.A."/>
            <person name="Maumus F."/>
            <person name="Salse J."/>
            <person name="Schmutz J."/>
            <person name="Rensing S.A."/>
        </authorList>
    </citation>
    <scope>NUCLEOTIDE SEQUENCE [LARGE SCALE GENOMIC DNA]</scope>
    <source>
        <strain evidence="30 31">cv. Gransden 2004</strain>
    </source>
</reference>
<dbReference type="GO" id="GO:0005506">
    <property type="term" value="F:iron ion binding"/>
    <property type="evidence" value="ECO:0007669"/>
    <property type="project" value="InterPro"/>
</dbReference>
<dbReference type="Gene3D" id="3.20.20.70">
    <property type="entry name" value="Aldolase class I"/>
    <property type="match status" value="2"/>
</dbReference>
<dbReference type="GO" id="GO:0016639">
    <property type="term" value="F:oxidoreductase activity, acting on the CH-NH2 group of donors, NAD or NADP as acceptor"/>
    <property type="evidence" value="ECO:0007669"/>
    <property type="project" value="InterPro"/>
</dbReference>
<feature type="binding site" evidence="26">
    <location>
        <position position="1279"/>
    </location>
    <ligand>
        <name>[3Fe-4S] cluster</name>
        <dbReference type="ChEBI" id="CHEBI:21137"/>
    </ligand>
</feature>
<dbReference type="FunFam" id="3.20.20.70:FF:000017">
    <property type="entry name" value="Glutamate synthase [NADH], amyloplastic"/>
    <property type="match status" value="1"/>
</dbReference>
<dbReference type="InterPro" id="IPR006982">
    <property type="entry name" value="Glu_synth_centr_N"/>
</dbReference>
<dbReference type="Gene3D" id="1.10.1060.10">
    <property type="entry name" value="Alpha-helical ferredoxin"/>
    <property type="match status" value="1"/>
</dbReference>
<dbReference type="InterPro" id="IPR017932">
    <property type="entry name" value="GATase_2_dom"/>
</dbReference>
<dbReference type="UniPathway" id="UPA00045"/>
<dbReference type="GeneID" id="112287561"/>
<feature type="binding site" evidence="26">
    <location>
        <position position="1285"/>
    </location>
    <ligand>
        <name>[3Fe-4S] cluster</name>
        <dbReference type="ChEBI" id="CHEBI:21137"/>
    </ligand>
</feature>
<dbReference type="OrthoDB" id="4327079at2759"/>
<dbReference type="EC" id="1.4.1.14" evidence="23"/>
<name>A0A2K1JY69_PHYPA</name>
<evidence type="ECO:0000256" key="14">
    <source>
        <dbReference type="ARBA" id="ARBA00022827"/>
    </source>
</evidence>
<dbReference type="InterPro" id="IPR013785">
    <property type="entry name" value="Aldolase_TIM"/>
</dbReference>
<dbReference type="Gene3D" id="3.50.50.60">
    <property type="entry name" value="FAD/NAD(P)-binding domain"/>
    <property type="match status" value="1"/>
</dbReference>
<dbReference type="InterPro" id="IPR051394">
    <property type="entry name" value="Glutamate_Synthase"/>
</dbReference>
<dbReference type="PANTHER" id="PTHR43100">
    <property type="entry name" value="GLUTAMATE SYNTHASE [NADPH] SMALL CHAIN"/>
    <property type="match status" value="1"/>
</dbReference>
<evidence type="ECO:0000256" key="23">
    <source>
        <dbReference type="ARBA" id="ARBA00024383"/>
    </source>
</evidence>
<dbReference type="Gramene" id="Pp3c10_8200V3.1">
    <property type="protein sequence ID" value="Pp3c10_8200V3.1"/>
    <property type="gene ID" value="Pp3c10_8200"/>
</dbReference>
<dbReference type="PANTHER" id="PTHR43100:SF1">
    <property type="entry name" value="GLUTAMATE SYNTHASE [NADPH] SMALL CHAIN"/>
    <property type="match status" value="1"/>
</dbReference>
<evidence type="ECO:0000313" key="30">
    <source>
        <dbReference type="EnsemblPlants" id="Pp3c10_8200V3.1"/>
    </source>
</evidence>
<dbReference type="Pfam" id="PF04898">
    <property type="entry name" value="Glu_syn_central"/>
    <property type="match status" value="1"/>
</dbReference>
<dbReference type="PROSITE" id="PS51278">
    <property type="entry name" value="GATASE_TYPE_2"/>
    <property type="match status" value="1"/>
</dbReference>
<dbReference type="InterPro" id="IPR023753">
    <property type="entry name" value="FAD/NAD-binding_dom"/>
</dbReference>
<keyword evidence="16" id="KW-0315">Glutamine amidotransferase</keyword>
<dbReference type="InterPro" id="IPR006005">
    <property type="entry name" value="Glut_synth_ssu1"/>
</dbReference>
<dbReference type="GO" id="GO:0009536">
    <property type="term" value="C:plastid"/>
    <property type="evidence" value="ECO:0007669"/>
    <property type="project" value="UniProtKB-SubCell"/>
</dbReference>
<comment type="cofactor">
    <cofactor evidence="1">
        <name>FMN</name>
        <dbReference type="ChEBI" id="CHEBI:58210"/>
    </cofactor>
</comment>
<reference evidence="30" key="3">
    <citation type="submission" date="2020-12" db="UniProtKB">
        <authorList>
            <consortium name="EnsemblPlants"/>
        </authorList>
    </citation>
    <scope>IDENTIFICATION</scope>
</reference>
<evidence type="ECO:0000256" key="24">
    <source>
        <dbReference type="ARBA" id="ARBA00048867"/>
    </source>
</evidence>
<evidence type="ECO:0000256" key="25">
    <source>
        <dbReference type="PIRSR" id="PIRSR000187-1"/>
    </source>
</evidence>
<dbReference type="EnsemblPlants" id="Pp3c10_8200V3.2">
    <property type="protein sequence ID" value="Pp3c10_8200V3.2"/>
    <property type="gene ID" value="Pp3c10_8200"/>
</dbReference>
<evidence type="ECO:0000256" key="4">
    <source>
        <dbReference type="ARBA" id="ARBA00004802"/>
    </source>
</evidence>
<evidence type="ECO:0000256" key="20">
    <source>
        <dbReference type="ARBA" id="ARBA00023027"/>
    </source>
</evidence>
<comment type="subcellular location">
    <subcellularLocation>
        <location evidence="3">Plastid</location>
    </subcellularLocation>
</comment>
<dbReference type="PaxDb" id="3218-PP1S58_117V6.1"/>
<evidence type="ECO:0000256" key="6">
    <source>
        <dbReference type="ARBA" id="ARBA00004944"/>
    </source>
</evidence>
<dbReference type="Pfam" id="PF14691">
    <property type="entry name" value="Fer4_20"/>
    <property type="match status" value="1"/>
</dbReference>
<evidence type="ECO:0000256" key="3">
    <source>
        <dbReference type="ARBA" id="ARBA00004474"/>
    </source>
</evidence>
<dbReference type="FunFam" id="3.20.20.70:FF:000031">
    <property type="entry name" value="Glutamate synthase 1 [NADH]"/>
    <property type="match status" value="1"/>
</dbReference>
<evidence type="ECO:0000256" key="27">
    <source>
        <dbReference type="SAM" id="MobiDB-lite"/>
    </source>
</evidence>
<dbReference type="GO" id="GO:0051538">
    <property type="term" value="F:3 iron, 4 sulfur cluster binding"/>
    <property type="evidence" value="ECO:0007669"/>
    <property type="project" value="UniProtKB-KW"/>
</dbReference>
<dbReference type="Gramene" id="Pp3c10_8200V3.2">
    <property type="protein sequence ID" value="Pp3c10_8200V3.2"/>
    <property type="gene ID" value="Pp3c10_8200"/>
</dbReference>
<dbReference type="SUPFAM" id="SSF51395">
    <property type="entry name" value="FMN-linked oxidoreductases"/>
    <property type="match status" value="1"/>
</dbReference>
<keyword evidence="9" id="KW-0028">Amino-acid biosynthesis</keyword>
<evidence type="ECO:0000256" key="19">
    <source>
        <dbReference type="ARBA" id="ARBA00023014"/>
    </source>
</evidence>
<dbReference type="FunFam" id="3.40.50.720:FF:000113">
    <property type="entry name" value="Glutamate synthase [NADH], amyloplastic"/>
    <property type="match status" value="1"/>
</dbReference>
<evidence type="ECO:0000256" key="8">
    <source>
        <dbReference type="ARBA" id="ARBA00011245"/>
    </source>
</evidence>
<dbReference type="FunFam" id="3.50.50.60:FF:000022">
    <property type="entry name" value="Glutamate synthase [NADH], amyloplastic"/>
    <property type="match status" value="1"/>
</dbReference>
<dbReference type="GO" id="GO:0097054">
    <property type="term" value="P:L-glutamate biosynthetic process"/>
    <property type="evidence" value="ECO:0007669"/>
    <property type="project" value="UniProtKB-UniPathway"/>
</dbReference>
<comment type="similarity">
    <text evidence="7">Belongs to the glutamate synthase family.</text>
</comment>
<keyword evidence="18" id="KW-0408">Iron</keyword>
<evidence type="ECO:0000256" key="16">
    <source>
        <dbReference type="ARBA" id="ARBA00022962"/>
    </source>
</evidence>
<evidence type="ECO:0000313" key="29">
    <source>
        <dbReference type="EMBL" id="PNR46477.1"/>
    </source>
</evidence>
<evidence type="ECO:0000256" key="11">
    <source>
        <dbReference type="ARBA" id="ARBA00022640"/>
    </source>
</evidence>
<dbReference type="GO" id="GO:0019676">
    <property type="term" value="P:ammonia assimilation cycle"/>
    <property type="evidence" value="ECO:0000318"/>
    <property type="project" value="GO_Central"/>
</dbReference>
<comment type="subunit">
    <text evidence="8">Monomer.</text>
</comment>
<keyword evidence="21" id="KW-0314">Glutamate biosynthesis</keyword>
<keyword evidence="19 26" id="KW-0411">Iron-sulfur</keyword>
<dbReference type="RefSeq" id="XP_024386420.1">
    <property type="nucleotide sequence ID" value="XM_024530652.2"/>
</dbReference>
<dbReference type="CDD" id="cd00713">
    <property type="entry name" value="GltS"/>
    <property type="match status" value="1"/>
</dbReference>
<feature type="binding site" evidence="26">
    <location>
        <position position="1290"/>
    </location>
    <ligand>
        <name>[3Fe-4S] cluster</name>
        <dbReference type="ChEBI" id="CHEBI:21137"/>
    </ligand>
</feature>
<dbReference type="InterPro" id="IPR036485">
    <property type="entry name" value="Glu_synth_asu_C_sf"/>
</dbReference>
<evidence type="ECO:0000259" key="28">
    <source>
        <dbReference type="PROSITE" id="PS51278"/>
    </source>
</evidence>
<evidence type="ECO:0000256" key="2">
    <source>
        <dbReference type="ARBA" id="ARBA00001974"/>
    </source>
</evidence>
<dbReference type="GO" id="GO:0048589">
    <property type="term" value="P:developmental growth"/>
    <property type="evidence" value="ECO:0007669"/>
    <property type="project" value="UniProtKB-ARBA"/>
</dbReference>
<protein>
    <recommendedName>
        <fullName evidence="23">glutamate synthase (NADH)</fullName>
        <ecNumber evidence="23">1.4.1.14</ecNumber>
    </recommendedName>
</protein>
<dbReference type="InterPro" id="IPR012220">
    <property type="entry name" value="Glu_synth_euk"/>
</dbReference>
<dbReference type="CDD" id="cd02808">
    <property type="entry name" value="GltS_FMN"/>
    <property type="match status" value="1"/>
</dbReference>
<dbReference type="InterPro" id="IPR002489">
    <property type="entry name" value="Glu_synth_asu_C"/>
</dbReference>
<sequence length="2210" mass="241545">MEALHFTPLTLHRQPQAALSIHDRGISTKSHESSDQGKRALGVVRGGVATGSQADSSFGSRQLQAGCNFSGLRKTREFVECSKSRKCRSVNRYWWESLRQRQSKFYFLPVRAGLSSAPVTNQGLYDPSFDKDGCGVGFIAKLSQEPSRDIVKDALEMLERMAHRGACGCEENTGDGAGILVGIPHTYFSQVVPEDLGCDLPPPGDYAVGMMFLPTSEIRREHAKKVFTEVAEALGHTVLGWRRIKTDNSDLGKSAIQTEPVIEQVFLTSSTLSKIDFESQMYILRKTSMLAIRAVLNLKRGAAKDFYICSLSSKTVVYKGQLKPNQLTNYYYADVGDERFTSFMSIVHSRFSTNTFPSWDRAQPMRMLGHNGEINTLRGNVNWMHAREGLFKCKNLGLSPEELKKLLPIVDAGSSDSGVFDGVLELLVRAGRSLPEAVMMMIPEAWQNDPNMDPERRNLYEYFSCIIEPWDGPALVTFTDGKYLGATLDRNGLRPGRFYVTHDGRVIMASEVGVVDVEPENVAQKGRLHPGTMLLVDFENHKVVDGDELKKQQSSRYPYGEWLERQSFTLQDVVNSVSENLRVPPAILGDKNVASPNFSASNMGVKGLLTPLKAFGYTMENLEMLLLPMAKDGSEALGSMGNDAPLAMMSNRPKLVFEYFKQMFAQVTNPPIDPIREAIVTSTRCMVGPEHDLTETVEEQCNRLSLSGPLLDLGEMEAVKKMEYRGWKTMVVDTTFDKSEGPAGLESALTRICAEARNAVAEGYSMLVLSDRATSAQRVPVSSLLATGAVHHHLVQSMERTRIGLVVESAEPREVHHFCTLVGFGADAICPYLAIETISRLQVDGKIPMEWSREELVKKYFYASNSGMLKVLAKMGISTLASYKGAQIFEALGLSSEVVSRCFKGTPSRVEGATFEMLAKDCLRLHELAFPARESPEGSADANALPNPGDYNWRKDGEVHLNDPMAMAKLQEAARTNSVEAYNEFSKLTHELNKKVNVRGMLKFKEQPESTRIPLDNVESAAEIVKRFCTGAMSYGSISLEAHSTLAIAMNKLGGKSNTGEGGENPRRLEPLSDGSQNPQRSAIKQIASGRFGVTSYYLTNADELQIKMAQGAKPGEGGELPGHKVIGDIAVTRNSTPGVGLISPPPHHDIYSIEDLSQLIHDLKNANPAARVSVKLVSEAGVGVVASGVVKGHADHVLISGHDGGTGASRWTGIKNAGLPWELGLAETHQTLVANDLRGRTILQTDGQLKTGRDIMIAALLGAEEFGFATAPLITMGCIMMRKCHKNTCPVGIATQDPVLRAKFAGQPEHVINYFFMVAEEAREIMANLGISKMDDLVGRADLLQVDEEVMAENEKLANIDLSLLLRPAAEIRPGAAQRCVQKQDHELELALDQKLISLSHAALESKVPVYIESPVVNVNRAVGTMLSHEVTKQYKLEELPTDTIYVKLNGSAGQSLGAFTCKGVTLELEGDSNDYVGKGLCGGKIIVYPPRSSTFDPKENILIGNVALYGATSGEAYFNGMAAERFAVRNSGAKTVVEGVGDHGCEYMTGGVVVVLGETGKNFAAGMSGGVAYVLDKEGTFSSTCNTGLVDLDPVEEEEDVMTLRAMIQQHQRHTKSQLAGEILANFDSLLPSFIKVFPRDYKRVLKEIKAKEEAEKMKVAAAAVADAGLAASVANSAPKVEEKAAPSTIRPTEVSNPIKHGGFVKYDRKPLPYRPAEERMKDWGEVLASDNQDGLVKTQSARCMDCGTPFCNQDKTGCPLGNKVPEWNELVYQNRWREALDRLLETNNFPEFTGRVCPAPCEGACVLGIIENPVSIKTMECTIIDKGFENGWMVPRPPLKRTGKKVAIVGSGPAGLAAADELNKKGHSVTVFERADRIGGLMMYGVPNMKTDKENVVQRRVNLMEAEGVQFVTNAHVGVDPVYSVENLRSDYDALLLATGATKPRDLPVEGRDLAGVHFAMEFLHKNTKSLLDSNLEDGQYISAKGKKVVVIGGGDTGTDCIGTSVRHSCASVVNLELLPQPPQTRAANNPWPQWPRIFRVDYGHEEAATKFGKDPRSYEVLTKRFIGNEKGEVTGMELVRVEWSKGADGRFQMTEVVGSTQIIEADLVLLAMGFLGPEQNIAEKLGLQTDARSNFQADFGKHATNSQGVFAAGDCRRGQSLVVWAIAEGRQAAAQVDNYLMVKEVVLEQLPSEEHIREFIATSSVQ</sequence>
<dbReference type="SUPFAM" id="SSF69336">
    <property type="entry name" value="Alpha subunit of glutamate synthase, C-terminal domain"/>
    <property type="match status" value="1"/>
</dbReference>
<dbReference type="Gene3D" id="3.60.20.10">
    <property type="entry name" value="Glutamine Phosphoribosylpyrophosphate, subunit 1, domain 1"/>
    <property type="match status" value="1"/>
</dbReference>
<comment type="pathway">
    <text evidence="4">Energy metabolism; nitrogen metabolism.</text>
</comment>
<evidence type="ECO:0000313" key="31">
    <source>
        <dbReference type="Proteomes" id="UP000006727"/>
    </source>
</evidence>
<dbReference type="FunFam" id="3.60.20.10:FF:000043">
    <property type="entry name" value="Glutamate synthase 1 [NADH] chloroplastic"/>
    <property type="match status" value="1"/>
</dbReference>
<dbReference type="KEGG" id="ppp:112287561"/>
<keyword evidence="22 26" id="KW-0003">3Fe-4S</keyword>
<dbReference type="GO" id="GO:0050660">
    <property type="term" value="F:flavin adenine dinucleotide binding"/>
    <property type="evidence" value="ECO:0007669"/>
    <property type="project" value="InterPro"/>
</dbReference>
<dbReference type="SUPFAM" id="SSF56235">
    <property type="entry name" value="N-terminal nucleophile aminohydrolases (Ntn hydrolases)"/>
    <property type="match status" value="1"/>
</dbReference>
<dbReference type="InterPro" id="IPR009051">
    <property type="entry name" value="Helical_ferredxn"/>
</dbReference>
<dbReference type="InterPro" id="IPR028261">
    <property type="entry name" value="DPD_II"/>
</dbReference>
<feature type="active site" description="For GATase activity" evidence="25">
    <location>
        <position position="134"/>
    </location>
</feature>
<evidence type="ECO:0000256" key="10">
    <source>
        <dbReference type="ARBA" id="ARBA00022630"/>
    </source>
</evidence>
<evidence type="ECO:0000256" key="15">
    <source>
        <dbReference type="ARBA" id="ARBA00022946"/>
    </source>
</evidence>
<evidence type="ECO:0000256" key="17">
    <source>
        <dbReference type="ARBA" id="ARBA00023002"/>
    </source>
</evidence>
<evidence type="ECO:0000256" key="13">
    <source>
        <dbReference type="ARBA" id="ARBA00022723"/>
    </source>
</evidence>
<dbReference type="NCBIfam" id="NF008730">
    <property type="entry name" value="PRK11750.1"/>
    <property type="match status" value="1"/>
</dbReference>
<evidence type="ECO:0000256" key="7">
    <source>
        <dbReference type="ARBA" id="ARBA00009716"/>
    </source>
</evidence>
<comment type="pathway">
    <text evidence="6">Amino-acid biosynthesis; L-glutamate biosynthesis via GLT pathway; L-glutamate from 2-oxoglutarate and L-glutamine (NAD(+) route): step 1/1.</text>
</comment>
<dbReference type="InterPro" id="IPR002932">
    <property type="entry name" value="Glu_synthdom"/>
</dbReference>
<dbReference type="EMBL" id="ABEU02000010">
    <property type="protein sequence ID" value="PNR46477.1"/>
    <property type="molecule type" value="Genomic_DNA"/>
</dbReference>
<evidence type="ECO:0000256" key="21">
    <source>
        <dbReference type="ARBA" id="ARBA00023164"/>
    </source>
</evidence>
<keyword evidence="13" id="KW-0479">Metal-binding</keyword>
<dbReference type="FunFam" id="2.160.20.60:FF:000001">
    <property type="entry name" value="Glutamate synthase, large subunit"/>
    <property type="match status" value="1"/>
</dbReference>
<evidence type="ECO:0000256" key="26">
    <source>
        <dbReference type="PIRSR" id="PIRSR000187-2"/>
    </source>
</evidence>
<keyword evidence="12" id="KW-0288">FMN</keyword>
<keyword evidence="14" id="KW-0274">FAD</keyword>
<keyword evidence="15" id="KW-0809">Transit peptide</keyword>
<dbReference type="UniPathway" id="UPA00634">
    <property type="reaction ID" value="UER00690"/>
</dbReference>
<comment type="cofactor">
    <cofactor evidence="26">
        <name>[3Fe-4S] cluster</name>
        <dbReference type="ChEBI" id="CHEBI:21137"/>
    </cofactor>
    <text evidence="26">Binds 1 [3Fe-4S] cluster.</text>
</comment>
<dbReference type="NCBIfam" id="TIGR01317">
    <property type="entry name" value="GOGAT_sm_gam"/>
    <property type="match status" value="1"/>
</dbReference>
<dbReference type="Pfam" id="PF07992">
    <property type="entry name" value="Pyr_redox_2"/>
    <property type="match status" value="1"/>
</dbReference>
<dbReference type="Pfam" id="PF01493">
    <property type="entry name" value="GXGXG"/>
    <property type="match status" value="1"/>
</dbReference>
<evidence type="ECO:0000256" key="1">
    <source>
        <dbReference type="ARBA" id="ARBA00001917"/>
    </source>
</evidence>
<dbReference type="Proteomes" id="UP000006727">
    <property type="component" value="Chromosome 10"/>
</dbReference>
<evidence type="ECO:0000256" key="22">
    <source>
        <dbReference type="ARBA" id="ARBA00023291"/>
    </source>
</evidence>
<keyword evidence="11" id="KW-0934">Plastid</keyword>
<dbReference type="Gene3D" id="2.160.20.60">
    <property type="entry name" value="Glutamate synthase, alpha subunit, C-terminal domain"/>
    <property type="match status" value="1"/>
</dbReference>
<dbReference type="OMA" id="APEAVMM"/>
<dbReference type="Pfam" id="PF01645">
    <property type="entry name" value="Glu_synthase"/>
    <property type="match status" value="1"/>
</dbReference>
<keyword evidence="17" id="KW-0560">Oxidoreductase</keyword>
<gene>
    <name evidence="30" type="primary">LOC112287561</name>
    <name evidence="29" type="ORF">PHYPA_013596</name>
</gene>
<comment type="catalytic activity">
    <reaction evidence="24">
        <text>2 L-glutamate + NAD(+) = L-glutamine + 2-oxoglutarate + NADH + H(+)</text>
        <dbReference type="Rhea" id="RHEA:13753"/>
        <dbReference type="ChEBI" id="CHEBI:15378"/>
        <dbReference type="ChEBI" id="CHEBI:16810"/>
        <dbReference type="ChEBI" id="CHEBI:29985"/>
        <dbReference type="ChEBI" id="CHEBI:57540"/>
        <dbReference type="ChEBI" id="CHEBI:57945"/>
        <dbReference type="ChEBI" id="CHEBI:58359"/>
        <dbReference type="EC" id="1.4.1.14"/>
    </reaction>
</comment>
<dbReference type="SUPFAM" id="SSF51905">
    <property type="entry name" value="FAD/NAD(P)-binding domain"/>
    <property type="match status" value="1"/>
</dbReference>
<proteinExistence type="inferred from homology"/>
<comment type="cofactor">
    <cofactor evidence="2">
        <name>FAD</name>
        <dbReference type="ChEBI" id="CHEBI:57692"/>
    </cofactor>
</comment>
<dbReference type="GO" id="GO:0016040">
    <property type="term" value="F:glutamate synthase (NADH) activity"/>
    <property type="evidence" value="ECO:0000318"/>
    <property type="project" value="GO_Central"/>
</dbReference>
<dbReference type="CDD" id="cd00982">
    <property type="entry name" value="gltB_C"/>
    <property type="match status" value="1"/>
</dbReference>
<feature type="region of interest" description="Disordered" evidence="27">
    <location>
        <begin position="1056"/>
        <end position="1080"/>
    </location>
</feature>
<dbReference type="GO" id="GO:0006537">
    <property type="term" value="P:glutamate biosynthetic process"/>
    <property type="evidence" value="ECO:0000318"/>
    <property type="project" value="GO_Central"/>
</dbReference>
<evidence type="ECO:0000256" key="9">
    <source>
        <dbReference type="ARBA" id="ARBA00022605"/>
    </source>
</evidence>
<evidence type="ECO:0000256" key="5">
    <source>
        <dbReference type="ARBA" id="ARBA00004909"/>
    </source>
</evidence>
<dbReference type="GO" id="GO:0010181">
    <property type="term" value="F:FMN binding"/>
    <property type="evidence" value="ECO:0007669"/>
    <property type="project" value="InterPro"/>
</dbReference>
<dbReference type="PRINTS" id="PR00419">
    <property type="entry name" value="ADXRDTASE"/>
</dbReference>
<keyword evidence="31" id="KW-1185">Reference proteome</keyword>
<dbReference type="Gene3D" id="3.40.50.720">
    <property type="entry name" value="NAD(P)-binding Rossmann-like Domain"/>
    <property type="match status" value="1"/>
</dbReference>
<dbReference type="PIRSF" id="PIRSF000187">
    <property type="entry name" value="GOGAT"/>
    <property type="match status" value="1"/>
</dbReference>
<keyword evidence="20" id="KW-0520">NAD</keyword>
<dbReference type="Pfam" id="PF00310">
    <property type="entry name" value="GATase_2"/>
    <property type="match status" value="1"/>
</dbReference>
<feature type="domain" description="Glutamine amidotransferase type-2" evidence="28">
    <location>
        <begin position="134"/>
        <end position="539"/>
    </location>
</feature>
<organism evidence="29">
    <name type="scientific">Physcomitrium patens</name>
    <name type="common">Spreading-leaved earth moss</name>
    <name type="synonym">Physcomitrella patens</name>
    <dbReference type="NCBI Taxonomy" id="3218"/>
    <lineage>
        <taxon>Eukaryota</taxon>
        <taxon>Viridiplantae</taxon>
        <taxon>Streptophyta</taxon>
        <taxon>Embryophyta</taxon>
        <taxon>Bryophyta</taxon>
        <taxon>Bryophytina</taxon>
        <taxon>Bryopsida</taxon>
        <taxon>Funariidae</taxon>
        <taxon>Funariales</taxon>
        <taxon>Funariaceae</taxon>
        <taxon>Physcomitrium</taxon>
    </lineage>
</organism>